<proteinExistence type="predicted"/>
<feature type="region of interest" description="Disordered" evidence="2">
    <location>
        <begin position="393"/>
        <end position="423"/>
    </location>
</feature>
<organism evidence="3 4">
    <name type="scientific">Streptomyces jeddahensis</name>
    <dbReference type="NCBI Taxonomy" id="1716141"/>
    <lineage>
        <taxon>Bacteria</taxon>
        <taxon>Bacillati</taxon>
        <taxon>Actinomycetota</taxon>
        <taxon>Actinomycetes</taxon>
        <taxon>Kitasatosporales</taxon>
        <taxon>Streptomycetaceae</taxon>
        <taxon>Streptomyces</taxon>
    </lineage>
</organism>
<accession>A0A177HH66</accession>
<reference evidence="3 4" key="1">
    <citation type="submission" date="2015-12" db="EMBL/GenBank/DDBJ databases">
        <title>Genome sequence of Streptomyces sp. G25.</title>
        <authorList>
            <person name="Poehlein A."/>
            <person name="Roettig A."/>
            <person name="Hiessl S."/>
            <person name="Hauschild P."/>
            <person name="Schauer J."/>
            <person name="Madkour M.H."/>
            <person name="Al-Ansari A.M."/>
            <person name="Almakishah N.H."/>
            <person name="Steinbuechel A."/>
            <person name="Daniel R."/>
        </authorList>
    </citation>
    <scope>NUCLEOTIDE SEQUENCE [LARGE SCALE GENOMIC DNA]</scope>
    <source>
        <strain evidence="4">G25(2015)</strain>
    </source>
</reference>
<dbReference type="OrthoDB" id="3949976at2"/>
<dbReference type="PANTHER" id="PTHR13412:SF0">
    <property type="entry name" value="T-CELL IMMUNOMODULATORY PROTEIN"/>
    <property type="match status" value="1"/>
</dbReference>
<dbReference type="InterPro" id="IPR013517">
    <property type="entry name" value="FG-GAP"/>
</dbReference>
<dbReference type="Pfam" id="PF01839">
    <property type="entry name" value="FG-GAP"/>
    <property type="match status" value="1"/>
</dbReference>
<dbReference type="Gene3D" id="2.130.10.130">
    <property type="entry name" value="Integrin alpha, N-terminal"/>
    <property type="match status" value="3"/>
</dbReference>
<evidence type="ECO:0000256" key="2">
    <source>
        <dbReference type="SAM" id="MobiDB-lite"/>
    </source>
</evidence>
<gene>
    <name evidence="3" type="ORF">STSP_70800</name>
</gene>
<sequence>MTSRRAEARRGAWQSAVAVTLCCTMALTACSGGGGGGDDGGSGGGDAGKPSGSPAPGRPAADPDPGDFNGDGYDDYVQVVSATSRDRNRSKATLIVVYGSKDGLNPDWSVRIPAGSGSASFTTPLLRADLDGDGFTDLVGSRGPSVLDGASPRRQTFVMYGGARGLDTPQALDVPQDTRPLAVADFDGDGSADLLDAGTGGSGPPMGGTPATDGRLLYGPFGRSGKPQRTAELDLGQHGYAAPSTATTGDFDADGRADVVLTYGFDAEEDESAPSDLHTVAYYEGGEQGLVRDRAREARIAGAVALADGPRVPATGDADGDGTDDLLLPTQLPTAPADGGGGALTILYGATSGLGTGRQATVIGGERRADFGSSPAVGDVNGDKRPDVVVNTPGFRRNDGKVTLLPGGSAGVPSTTGEQSVDAATEGLPGTPNPHYWNAFDHQPPLLDVDGDGRSDVIVFLPLYEKRRGEFLVLRGTGEGLDPRQAQYFTPADIGVPLRLK</sequence>
<dbReference type="SUPFAM" id="SSF69318">
    <property type="entry name" value="Integrin alpha N-terminal domain"/>
    <property type="match status" value="2"/>
</dbReference>
<dbReference type="InterPro" id="IPR028994">
    <property type="entry name" value="Integrin_alpha_N"/>
</dbReference>
<evidence type="ECO:0000256" key="1">
    <source>
        <dbReference type="ARBA" id="ARBA00022729"/>
    </source>
</evidence>
<keyword evidence="1" id="KW-0732">Signal</keyword>
<dbReference type="EMBL" id="LOHS01000194">
    <property type="protein sequence ID" value="OAH09624.1"/>
    <property type="molecule type" value="Genomic_DNA"/>
</dbReference>
<feature type="region of interest" description="Disordered" evidence="2">
    <location>
        <begin position="33"/>
        <end position="74"/>
    </location>
</feature>
<dbReference type="PROSITE" id="PS51257">
    <property type="entry name" value="PROKAR_LIPOPROTEIN"/>
    <property type="match status" value="1"/>
</dbReference>
<protein>
    <submittedName>
        <fullName evidence="3">FG-GAP repeat protein</fullName>
    </submittedName>
</protein>
<feature type="compositionally biased region" description="Low complexity" evidence="2">
    <location>
        <begin position="48"/>
        <end position="60"/>
    </location>
</feature>
<comment type="caution">
    <text evidence="3">The sequence shown here is derived from an EMBL/GenBank/DDBJ whole genome shotgun (WGS) entry which is preliminary data.</text>
</comment>
<keyword evidence="4" id="KW-1185">Reference proteome</keyword>
<feature type="compositionally biased region" description="Gly residues" evidence="2">
    <location>
        <begin position="33"/>
        <end position="47"/>
    </location>
</feature>
<dbReference type="PATRIC" id="fig|1716141.3.peg.7491"/>
<name>A0A177HH66_9ACTN</name>
<dbReference type="RefSeq" id="WP_067285016.1">
    <property type="nucleotide sequence ID" value="NZ_LOHS01000194.1"/>
</dbReference>
<dbReference type="STRING" id="1716141.STSP_70800"/>
<feature type="region of interest" description="Disordered" evidence="2">
    <location>
        <begin position="192"/>
        <end position="214"/>
    </location>
</feature>
<feature type="region of interest" description="Disordered" evidence="2">
    <location>
        <begin position="368"/>
        <end position="387"/>
    </location>
</feature>
<dbReference type="Proteomes" id="UP000077381">
    <property type="component" value="Unassembled WGS sequence"/>
</dbReference>
<dbReference type="AlphaFoldDB" id="A0A177HH66"/>
<evidence type="ECO:0000313" key="3">
    <source>
        <dbReference type="EMBL" id="OAH09624.1"/>
    </source>
</evidence>
<dbReference type="InterPro" id="IPR024881">
    <property type="entry name" value="Tip"/>
</dbReference>
<dbReference type="PANTHER" id="PTHR13412">
    <property type="entry name" value="T-CELL IMMUNOMODULATORY PROTEIN HOMOLOG"/>
    <property type="match status" value="1"/>
</dbReference>
<evidence type="ECO:0000313" key="4">
    <source>
        <dbReference type="Proteomes" id="UP000077381"/>
    </source>
</evidence>